<dbReference type="AlphaFoldDB" id="A0A0A8YXC9"/>
<evidence type="ECO:0000313" key="1">
    <source>
        <dbReference type="EMBL" id="JAD30068.1"/>
    </source>
</evidence>
<organism evidence="1">
    <name type="scientific">Arundo donax</name>
    <name type="common">Giant reed</name>
    <name type="synonym">Donax arundinaceus</name>
    <dbReference type="NCBI Taxonomy" id="35708"/>
    <lineage>
        <taxon>Eukaryota</taxon>
        <taxon>Viridiplantae</taxon>
        <taxon>Streptophyta</taxon>
        <taxon>Embryophyta</taxon>
        <taxon>Tracheophyta</taxon>
        <taxon>Spermatophyta</taxon>
        <taxon>Magnoliopsida</taxon>
        <taxon>Liliopsida</taxon>
        <taxon>Poales</taxon>
        <taxon>Poaceae</taxon>
        <taxon>PACMAD clade</taxon>
        <taxon>Arundinoideae</taxon>
        <taxon>Arundineae</taxon>
        <taxon>Arundo</taxon>
    </lineage>
</organism>
<proteinExistence type="predicted"/>
<dbReference type="EMBL" id="GBRH01267827">
    <property type="protein sequence ID" value="JAD30068.1"/>
    <property type="molecule type" value="Transcribed_RNA"/>
</dbReference>
<sequence>MVVWISYFELLKCTSRLVVLR</sequence>
<accession>A0A0A8YXC9</accession>
<name>A0A0A8YXC9_ARUDO</name>
<reference evidence="1" key="1">
    <citation type="submission" date="2014-09" db="EMBL/GenBank/DDBJ databases">
        <authorList>
            <person name="Magalhaes I.L.F."/>
            <person name="Oliveira U."/>
            <person name="Santos F.R."/>
            <person name="Vidigal T.H.D.A."/>
            <person name="Brescovit A.D."/>
            <person name="Santos A.J."/>
        </authorList>
    </citation>
    <scope>NUCLEOTIDE SEQUENCE</scope>
    <source>
        <tissue evidence="1">Shoot tissue taken approximately 20 cm above the soil surface</tissue>
    </source>
</reference>
<reference evidence="1" key="2">
    <citation type="journal article" date="2015" name="Data Brief">
        <title>Shoot transcriptome of the giant reed, Arundo donax.</title>
        <authorList>
            <person name="Barrero R.A."/>
            <person name="Guerrero F.D."/>
            <person name="Moolhuijzen P."/>
            <person name="Goolsby J.A."/>
            <person name="Tidwell J."/>
            <person name="Bellgard S.E."/>
            <person name="Bellgard M.I."/>
        </authorList>
    </citation>
    <scope>NUCLEOTIDE SEQUENCE</scope>
    <source>
        <tissue evidence="1">Shoot tissue taken approximately 20 cm above the soil surface</tissue>
    </source>
</reference>
<protein>
    <submittedName>
        <fullName evidence="1">Uncharacterized protein</fullName>
    </submittedName>
</protein>